<dbReference type="STRING" id="1379903.ATO8_09903"/>
<accession>W4HKA1</accession>
<comment type="caution">
    <text evidence="1">The sequence shown here is derived from an EMBL/GenBank/DDBJ whole genome shotgun (WGS) entry which is preliminary data.</text>
</comment>
<organism evidence="1 2">
    <name type="scientific">Roseivivax marinus</name>
    <dbReference type="NCBI Taxonomy" id="1379903"/>
    <lineage>
        <taxon>Bacteria</taxon>
        <taxon>Pseudomonadati</taxon>
        <taxon>Pseudomonadota</taxon>
        <taxon>Alphaproteobacteria</taxon>
        <taxon>Rhodobacterales</taxon>
        <taxon>Roseobacteraceae</taxon>
        <taxon>Roseivivax</taxon>
    </lineage>
</organism>
<evidence type="ECO:0000313" key="1">
    <source>
        <dbReference type="EMBL" id="ETW12848.1"/>
    </source>
</evidence>
<protein>
    <submittedName>
        <fullName evidence="1">Uncharacterized protein</fullName>
    </submittedName>
</protein>
<name>W4HKA1_9RHOB</name>
<evidence type="ECO:0000313" key="2">
    <source>
        <dbReference type="Proteomes" id="UP000019063"/>
    </source>
</evidence>
<gene>
    <name evidence="1" type="ORF">ATO8_09903</name>
</gene>
<dbReference type="EMBL" id="AQQW01000005">
    <property type="protein sequence ID" value="ETW12848.1"/>
    <property type="molecule type" value="Genomic_DNA"/>
</dbReference>
<proteinExistence type="predicted"/>
<dbReference type="AlphaFoldDB" id="W4HKA1"/>
<dbReference type="RefSeq" id="WP_043844229.1">
    <property type="nucleotide sequence ID" value="NZ_AQQW01000005.1"/>
</dbReference>
<dbReference type="Proteomes" id="UP000019063">
    <property type="component" value="Unassembled WGS sequence"/>
</dbReference>
<reference evidence="1 2" key="1">
    <citation type="journal article" date="2014" name="Antonie Van Leeuwenhoek">
        <title>Roseivivax atlanticus sp. nov., isolated from surface seawater of the Atlantic Ocean.</title>
        <authorList>
            <person name="Li G."/>
            <person name="Lai Q."/>
            <person name="Liu X."/>
            <person name="Sun F."/>
            <person name="Shao Z."/>
        </authorList>
    </citation>
    <scope>NUCLEOTIDE SEQUENCE [LARGE SCALE GENOMIC DNA]</scope>
    <source>
        <strain evidence="1 2">22II-s10s</strain>
    </source>
</reference>
<sequence length="417" mass="43601">MILRREVLLALGALTLAFGSAALWLRPDPNLGTEADLAALPPAEALARLDAMDGPLAPQLAFRQAALAAEAGDTLRADTLLAQLADRTPEAAAIPVARADLALRRGDTAAAAGRLANAHALAPDPEVRARLGLLLRRAGDTEAERLLLTATPLAELSGAERLRRVDLLAQLDAESALDDAVAATALGGSESPALAQRATALALTSGRDSVLIAAAEAWLGRSDAAVLARSLASGLALVPQRAAPVAAEVIARRPAARAILVTALSEVEAYGAARPLLRPWLEARGAPDASTWRAVTAYAERSGDLGALESLLRRAPDTAPAAALLPFVRYDGAQGLLPWRALLTEARLSEAPLVDAAWAAWRQRPDRAFAALERAARDGADPALWRIVAEDLEGTGYLERLRAMAARDPDVAAMFDG</sequence>
<keyword evidence="2" id="KW-1185">Reference proteome</keyword>
<dbReference type="eggNOG" id="ENOG5033PPV">
    <property type="taxonomic scope" value="Bacteria"/>
</dbReference>